<dbReference type="PANTHER" id="PTHR17985:SF8">
    <property type="entry name" value="TRANSPORT AND GOLGI ORGANIZATION PROTEIN 2 HOMOLOG"/>
    <property type="match status" value="1"/>
</dbReference>
<evidence type="ECO:0000313" key="1">
    <source>
        <dbReference type="EMBL" id="WAC01476.1"/>
    </source>
</evidence>
<dbReference type="KEGG" id="lnu:N7U66_15895"/>
<proteinExistence type="predicted"/>
<accession>A0A9E8SCX6</accession>
<dbReference type="Proteomes" id="UP001164705">
    <property type="component" value="Chromosome"/>
</dbReference>
<dbReference type="Pfam" id="PF05742">
    <property type="entry name" value="TANGO2"/>
    <property type="match status" value="1"/>
</dbReference>
<dbReference type="RefSeq" id="WP_267676089.1">
    <property type="nucleotide sequence ID" value="NZ_CP113088.1"/>
</dbReference>
<reference evidence="1" key="1">
    <citation type="submission" date="2022-11" db="EMBL/GenBank/DDBJ databases">
        <title>Lacinutrix neustonica HL-RS19T sp. nov., isolated from the surface microlayer sample of brackish Lake Shihwa.</title>
        <authorList>
            <person name="Choi J.Y."/>
            <person name="Hwang C.Y."/>
        </authorList>
    </citation>
    <scope>NUCLEOTIDE SEQUENCE</scope>
    <source>
        <strain evidence="1">HL-RS19</strain>
    </source>
</reference>
<organism evidence="1 2">
    <name type="scientific">Lacinutrix neustonica</name>
    <dbReference type="NCBI Taxonomy" id="2980107"/>
    <lineage>
        <taxon>Bacteria</taxon>
        <taxon>Pseudomonadati</taxon>
        <taxon>Bacteroidota</taxon>
        <taxon>Flavobacteriia</taxon>
        <taxon>Flavobacteriales</taxon>
        <taxon>Flavobacteriaceae</taxon>
        <taxon>Lacinutrix</taxon>
    </lineage>
</organism>
<dbReference type="AlphaFoldDB" id="A0A9E8SCX6"/>
<keyword evidence="2" id="KW-1185">Reference proteome</keyword>
<name>A0A9E8SCX6_9FLAO</name>
<dbReference type="InterPro" id="IPR008551">
    <property type="entry name" value="TANGO2"/>
</dbReference>
<dbReference type="PANTHER" id="PTHR17985">
    <property type="entry name" value="SER/THR-RICH PROTEIN T10 IN DGCR REGION"/>
    <property type="match status" value="1"/>
</dbReference>
<evidence type="ECO:0000313" key="2">
    <source>
        <dbReference type="Proteomes" id="UP001164705"/>
    </source>
</evidence>
<dbReference type="EMBL" id="CP113088">
    <property type="protein sequence ID" value="WAC01476.1"/>
    <property type="molecule type" value="Genomic_DNA"/>
</dbReference>
<protein>
    <submittedName>
        <fullName evidence="1">NRDE family protein</fullName>
    </submittedName>
</protein>
<gene>
    <name evidence="1" type="ORF">N7U66_15895</name>
</gene>
<sequence>MCTVTIFYKGNNDFVLTSNRDEAPNRKAQAPEVYNINDTQVLLPKDEQSGGSWIGVSNKNRVVCLLNGGFDSHERQVEYRMSRGIVVKELLAAKAIEAAVETYDFTNIEPFTIVIADWNTHLKFYQLVWDGLKTHFEKLPLETKIWSSSTLYDEKQRQARRDWFNVFTSEHQLSSKTVLAFHQTAGNGNADYGVIMNRGFVKTTSITQIEKTTDVIQMRFNNLNTSETSVQVFNLSEKSND</sequence>